<feature type="region of interest" description="Disordered" evidence="2">
    <location>
        <begin position="242"/>
        <end position="322"/>
    </location>
</feature>
<evidence type="ECO:0000313" key="4">
    <source>
        <dbReference type="Proteomes" id="UP000186817"/>
    </source>
</evidence>
<feature type="compositionally biased region" description="Basic and acidic residues" evidence="2">
    <location>
        <begin position="1"/>
        <end position="19"/>
    </location>
</feature>
<feature type="region of interest" description="Disordered" evidence="2">
    <location>
        <begin position="1"/>
        <end position="23"/>
    </location>
</feature>
<feature type="compositionally biased region" description="Pro residues" evidence="2">
    <location>
        <begin position="249"/>
        <end position="262"/>
    </location>
</feature>
<evidence type="ECO:0000256" key="1">
    <source>
        <dbReference type="SAM" id="Coils"/>
    </source>
</evidence>
<dbReference type="EMBL" id="LSRX01000954">
    <property type="protein sequence ID" value="OLP85827.1"/>
    <property type="molecule type" value="Genomic_DNA"/>
</dbReference>
<keyword evidence="4" id="KW-1185">Reference proteome</keyword>
<name>A0A1Q9CSF0_SYMMI</name>
<reference evidence="3 4" key="1">
    <citation type="submission" date="2016-02" db="EMBL/GenBank/DDBJ databases">
        <title>Genome analysis of coral dinoflagellate symbionts highlights evolutionary adaptations to a symbiotic lifestyle.</title>
        <authorList>
            <person name="Aranda M."/>
            <person name="Li Y."/>
            <person name="Liew Y.J."/>
            <person name="Baumgarten S."/>
            <person name="Simakov O."/>
            <person name="Wilson M."/>
            <person name="Piel J."/>
            <person name="Ashoor H."/>
            <person name="Bougouffa S."/>
            <person name="Bajic V.B."/>
            <person name="Ryu T."/>
            <person name="Ravasi T."/>
            <person name="Bayer T."/>
            <person name="Micklem G."/>
            <person name="Kim H."/>
            <person name="Bhak J."/>
            <person name="Lajeunesse T.C."/>
            <person name="Voolstra C.R."/>
        </authorList>
    </citation>
    <scope>NUCLEOTIDE SEQUENCE [LARGE SCALE GENOMIC DNA]</scope>
    <source>
        <strain evidence="3 4">CCMP2467</strain>
    </source>
</reference>
<sequence length="862" mass="92333">MGGKKWESRREWEDWRDWSSSDPRSWQLWPGAYHVSPKATAKAAALPARYDQIAVPESKQAVAATEQLSVLGTGQGELHRAVQKALTAAKKADIKLRKLQEERVRREAQWAAYSKSTKAKFLAQRQQFLKDLERIQSEMDAVTESGQEASANVKHLVDNGLPAAATQMDEESHWETLLAQEEEQQPAGFLQEAMRAVGANNPRGQEAAPSTGIVPPEVAARLLAATLGIPLEAALQSLVSGQPIGGPTGNPPQPVARAPGPPGIDQSAVPPPYVMSPSHPKVETQARQTTSTGGGGPSTSAQAALSAATRTSPMARKERVPVKGQTIQPVHTVQPRQLGDKLENKLEARRRVMTPFGGGSTIDQAVTAVLGPPGPQTAPEGHTAPIEAATAIHDPDSEVEMEVTSFFVLLDGQSFRVGQMAGAFLGRDLLRLRTHHSFQKERRSHMGGKKWESRREWEDWRDWSSSDPRSWQLWPGAYHVSPKATAKAAALPARYDQIAVPESKQAVAATEQLSVLGTGQGELHRAVQKALTAAKKADIKLRKLQEERVRREAQWAAYSKSTKAKFLAQRQQFLKDLERIQSEMDAVTESGQEASANVKHLVDNGLPAAATQMDEESHWETLLAQEEEQQPAGFLQEAMRAVGANNPRGQEAAPSTGIVPPEVAARLLAATLGIPLEAALQSLVSGQPIGGPTGNPPQPVARAPGPPGIDQSAVPPPYVMSPSHPKVETQARQTTSTGGGGPSTSAQAALSAATRTSPMARKERVPVKGQTIQPVHTVQPRQLGDKLENKLEARRRVMTPFGGGSTIDQAVTAVLGPPGPQTAPEGHTAPIEAATAIHDPDSEVEMEEPGGKNQGPALDGMG</sequence>
<dbReference type="Proteomes" id="UP000186817">
    <property type="component" value="Unassembled WGS sequence"/>
</dbReference>
<organism evidence="3 4">
    <name type="scientific">Symbiodinium microadriaticum</name>
    <name type="common">Dinoflagellate</name>
    <name type="synonym">Zooxanthella microadriatica</name>
    <dbReference type="NCBI Taxonomy" id="2951"/>
    <lineage>
        <taxon>Eukaryota</taxon>
        <taxon>Sar</taxon>
        <taxon>Alveolata</taxon>
        <taxon>Dinophyceae</taxon>
        <taxon>Suessiales</taxon>
        <taxon>Symbiodiniaceae</taxon>
        <taxon>Symbiodinium</taxon>
    </lineage>
</organism>
<feature type="region of interest" description="Disordered" evidence="2">
    <location>
        <begin position="838"/>
        <end position="862"/>
    </location>
</feature>
<evidence type="ECO:0000313" key="3">
    <source>
        <dbReference type="EMBL" id="OLP85827.1"/>
    </source>
</evidence>
<feature type="region of interest" description="Disordered" evidence="2">
    <location>
        <begin position="687"/>
        <end position="767"/>
    </location>
</feature>
<proteinExistence type="predicted"/>
<keyword evidence="1" id="KW-0175">Coiled coil</keyword>
<feature type="compositionally biased region" description="Pro residues" evidence="2">
    <location>
        <begin position="694"/>
        <end position="707"/>
    </location>
</feature>
<dbReference type="OrthoDB" id="10397201at2759"/>
<comment type="caution">
    <text evidence="3">The sequence shown here is derived from an EMBL/GenBank/DDBJ whole genome shotgun (WGS) entry which is preliminary data.</text>
</comment>
<protein>
    <submittedName>
        <fullName evidence="3">Uncharacterized protein</fullName>
    </submittedName>
</protein>
<evidence type="ECO:0000256" key="2">
    <source>
        <dbReference type="SAM" id="MobiDB-lite"/>
    </source>
</evidence>
<feature type="coiled-coil region" evidence="1">
    <location>
        <begin position="82"/>
        <end position="145"/>
    </location>
</feature>
<accession>A0A1Q9CSF0</accession>
<dbReference type="AlphaFoldDB" id="A0A1Q9CSF0"/>
<feature type="compositionally biased region" description="Low complexity" evidence="2">
    <location>
        <begin position="298"/>
        <end position="312"/>
    </location>
</feature>
<feature type="coiled-coil region" evidence="1">
    <location>
        <begin position="527"/>
        <end position="590"/>
    </location>
</feature>
<gene>
    <name evidence="3" type="ORF">AK812_SmicGene33141</name>
</gene>
<feature type="compositionally biased region" description="Low complexity" evidence="2">
    <location>
        <begin position="743"/>
        <end position="757"/>
    </location>
</feature>